<name>A0A147B9D8_9ACAR</name>
<feature type="non-terminal residue" evidence="1">
    <location>
        <position position="1"/>
    </location>
</feature>
<protein>
    <submittedName>
        <fullName evidence="1">Uncharacterized protein</fullName>
    </submittedName>
</protein>
<reference evidence="1" key="1">
    <citation type="submission" date="2016-03" db="EMBL/GenBank/DDBJ databases">
        <title>Gut transcriptome analysis on engorged females of Ornithodoros mimon (Acari: Argasidae) and phylogenetic inferences of soft ticks.</title>
        <authorList>
            <person name="Landulfo G.A."/>
            <person name="Giovanni D."/>
            <person name="Carvalho E."/>
            <person name="Junqueira-de-Azevedo I."/>
            <person name="Patane J."/>
            <person name="Mendoca R."/>
            <person name="Barros-Battesti D."/>
        </authorList>
    </citation>
    <scope>NUCLEOTIDE SEQUENCE</scope>
    <source>
        <strain evidence="1">Females</strain>
        <tissue evidence="1">Gut</tissue>
    </source>
</reference>
<proteinExistence type="predicted"/>
<accession>A0A147B9D8</accession>
<dbReference type="EMBL" id="GEIB01000527">
    <property type="protein sequence ID" value="JAR87381.1"/>
    <property type="molecule type" value="Transcribed_RNA"/>
</dbReference>
<dbReference type="AlphaFoldDB" id="A0A147B9D8"/>
<organism evidence="1">
    <name type="scientific">Alectorobius mimon</name>
    <dbReference type="NCBI Taxonomy" id="360319"/>
    <lineage>
        <taxon>Eukaryota</taxon>
        <taxon>Metazoa</taxon>
        <taxon>Ecdysozoa</taxon>
        <taxon>Arthropoda</taxon>
        <taxon>Chelicerata</taxon>
        <taxon>Arachnida</taxon>
        <taxon>Acari</taxon>
        <taxon>Parasitiformes</taxon>
        <taxon>Ixodida</taxon>
        <taxon>Ixodoidea</taxon>
        <taxon>Argasidae</taxon>
        <taxon>Ornithodorinae</taxon>
        <taxon>Alectorobius</taxon>
    </lineage>
</organism>
<sequence length="164" mass="15734">PFGGVSFGIQSPQTTTAQSMFGTTTAVPPTGVVQPFGFGAPSTGITGTANPFALGTQQSAPGMTFGTQAPGVTQQPFGGFGTAATTAAPVGTAQPFSFGTASQPSGFSFNTPATSAPTFGGFSAQAPMQPAAPALGGFGTVQATQPSVGFGAAPTGFGAFGSPA</sequence>
<evidence type="ECO:0000313" key="1">
    <source>
        <dbReference type="EMBL" id="JAR87381.1"/>
    </source>
</evidence>
<feature type="non-terminal residue" evidence="1">
    <location>
        <position position="164"/>
    </location>
</feature>